<dbReference type="EMBL" id="LGSZ01000060">
    <property type="protein sequence ID" value="KPH77361.1"/>
    <property type="molecule type" value="Genomic_DNA"/>
</dbReference>
<dbReference type="InterPro" id="IPR041920">
    <property type="entry name" value="ROS/MUCR_sf"/>
</dbReference>
<organism evidence="2 3">
    <name type="scientific">Bosea vaviloviae</name>
    <dbReference type="NCBI Taxonomy" id="1526658"/>
    <lineage>
        <taxon>Bacteria</taxon>
        <taxon>Pseudomonadati</taxon>
        <taxon>Pseudomonadota</taxon>
        <taxon>Alphaproteobacteria</taxon>
        <taxon>Hyphomicrobiales</taxon>
        <taxon>Boseaceae</taxon>
        <taxon>Bosea</taxon>
    </lineage>
</organism>
<dbReference type="RefSeq" id="WP_054211336.1">
    <property type="nucleotide sequence ID" value="NZ_LGSZ01000060.1"/>
</dbReference>
<dbReference type="Proteomes" id="UP000037822">
    <property type="component" value="Unassembled WGS sequence"/>
</dbReference>
<dbReference type="OrthoDB" id="9809693at2"/>
<reference evidence="2 3" key="1">
    <citation type="submission" date="2015-07" db="EMBL/GenBank/DDBJ databases">
        <title>Whole genome sequencing of Bosea vaviloviae isolated from cave pool.</title>
        <authorList>
            <person name="Tan N.E.H."/>
            <person name="Lee Y.P."/>
            <person name="Gan H.M."/>
            <person name="Barton H."/>
            <person name="Savka M.A."/>
        </authorList>
    </citation>
    <scope>NUCLEOTIDE SEQUENCE [LARGE SCALE GENOMIC DNA]</scope>
    <source>
        <strain evidence="2 3">SD260</strain>
    </source>
</reference>
<name>A0A0N0M930_9HYPH</name>
<comment type="caution">
    <text evidence="2">The sequence shown here is derived from an EMBL/GenBank/DDBJ whole genome shotgun (WGS) entry which is preliminary data.</text>
</comment>
<keyword evidence="3" id="KW-1185">Reference proteome</keyword>
<gene>
    <name evidence="2" type="ORF">AE618_22685</name>
</gene>
<dbReference type="PATRIC" id="fig|1526658.3.peg.1685"/>
<dbReference type="Pfam" id="PF05443">
    <property type="entry name" value="ROS_MUCR"/>
    <property type="match status" value="1"/>
</dbReference>
<dbReference type="AlphaFoldDB" id="A0A0N0M930"/>
<dbReference type="InterPro" id="IPR008807">
    <property type="entry name" value="ROS_MUCR"/>
</dbReference>
<accession>A0A0N0M930</accession>
<dbReference type="GO" id="GO:0003677">
    <property type="term" value="F:DNA binding"/>
    <property type="evidence" value="ECO:0007669"/>
    <property type="project" value="InterPro"/>
</dbReference>
<evidence type="ECO:0008006" key="4">
    <source>
        <dbReference type="Google" id="ProtNLM"/>
    </source>
</evidence>
<evidence type="ECO:0000256" key="1">
    <source>
        <dbReference type="ARBA" id="ARBA00007031"/>
    </source>
</evidence>
<sequence length="143" mass="15040">MSDQNEDLIALTASIVSAYVARNNVPVGDLASVIASTHAALAGLGGPPAPVAAEPLVPAVPIRKSVTPDAIICLEDGRAFKTLKRHLSTSYGMTPDQYRAKWSLPADYPMVAPNYAESRSAMAKSIGLGRKAGVVVRRTKAKI</sequence>
<dbReference type="GO" id="GO:0006355">
    <property type="term" value="P:regulation of DNA-templated transcription"/>
    <property type="evidence" value="ECO:0007669"/>
    <property type="project" value="InterPro"/>
</dbReference>
<dbReference type="Gene3D" id="1.10.10.1550">
    <property type="entry name" value="ROS/MUCR transcriptional regulator protein"/>
    <property type="match status" value="1"/>
</dbReference>
<proteinExistence type="inferred from homology"/>
<comment type="similarity">
    <text evidence="1">Belongs to the ros/MucR family.</text>
</comment>
<protein>
    <recommendedName>
        <fullName evidence="4">MucR family transcriptional regulator</fullName>
    </recommendedName>
</protein>
<evidence type="ECO:0000313" key="3">
    <source>
        <dbReference type="Proteomes" id="UP000037822"/>
    </source>
</evidence>
<dbReference type="GO" id="GO:0008270">
    <property type="term" value="F:zinc ion binding"/>
    <property type="evidence" value="ECO:0007669"/>
    <property type="project" value="InterPro"/>
</dbReference>
<evidence type="ECO:0000313" key="2">
    <source>
        <dbReference type="EMBL" id="KPH77361.1"/>
    </source>
</evidence>